<sequence length="141" mass="16155">MTRLITSDHRSNETNDYCPFDLAVNRMCQLRRSHDKDTWDHTPNRTHFRATLIIFGNALHDVGSSNFHQTAVTGCLTGSTIWEVIEFRAIYYLTVEEMKRYGAKRGGHTCASLSYDSESSVELRAPRPFHVKVVTLEPTCF</sequence>
<organism evidence="1 2">
    <name type="scientific">Brassica napus</name>
    <name type="common">Rape</name>
    <dbReference type="NCBI Taxonomy" id="3708"/>
    <lineage>
        <taxon>Eukaryota</taxon>
        <taxon>Viridiplantae</taxon>
        <taxon>Streptophyta</taxon>
        <taxon>Embryophyta</taxon>
        <taxon>Tracheophyta</taxon>
        <taxon>Spermatophyta</taxon>
        <taxon>Magnoliopsida</taxon>
        <taxon>eudicotyledons</taxon>
        <taxon>Gunneridae</taxon>
        <taxon>Pentapetalae</taxon>
        <taxon>rosids</taxon>
        <taxon>malvids</taxon>
        <taxon>Brassicales</taxon>
        <taxon>Brassicaceae</taxon>
        <taxon>Brassiceae</taxon>
        <taxon>Brassica</taxon>
    </lineage>
</organism>
<comment type="caution">
    <text evidence="1">The sequence shown here is derived from an EMBL/GenBank/DDBJ whole genome shotgun (WGS) entry which is preliminary data.</text>
</comment>
<reference evidence="1 2" key="1">
    <citation type="submission" date="2021-05" db="EMBL/GenBank/DDBJ databases">
        <title>Genome Assembly of Synthetic Allotetraploid Brassica napus Reveals Homoeologous Exchanges between Subgenomes.</title>
        <authorList>
            <person name="Davis J.T."/>
        </authorList>
    </citation>
    <scope>NUCLEOTIDE SEQUENCE [LARGE SCALE GENOMIC DNA]</scope>
    <source>
        <strain evidence="2">cv. Da-Ae</strain>
        <tissue evidence="1">Seedling</tissue>
    </source>
</reference>
<accession>A0ABQ8BEH6</accession>
<dbReference type="EMBL" id="JAGKQM010000011">
    <property type="protein sequence ID" value="KAH0902631.1"/>
    <property type="molecule type" value="Genomic_DNA"/>
</dbReference>
<evidence type="ECO:0000313" key="2">
    <source>
        <dbReference type="Proteomes" id="UP000824890"/>
    </source>
</evidence>
<keyword evidence="2" id="KW-1185">Reference proteome</keyword>
<name>A0ABQ8BEH6_BRANA</name>
<evidence type="ECO:0000313" key="1">
    <source>
        <dbReference type="EMBL" id="KAH0902631.1"/>
    </source>
</evidence>
<gene>
    <name evidence="1" type="ORF">HID58_042134</name>
</gene>
<protein>
    <submittedName>
        <fullName evidence="1">Uncharacterized protein</fullName>
    </submittedName>
</protein>
<dbReference type="Proteomes" id="UP000824890">
    <property type="component" value="Unassembled WGS sequence"/>
</dbReference>
<proteinExistence type="predicted"/>